<reference evidence="2" key="1">
    <citation type="submission" date="2020-07" db="EMBL/GenBank/DDBJ databases">
        <title>Genome sequence and genetic diversity analysis of an under-domesticated orphan crop, white fonio (Digitaria exilis).</title>
        <authorList>
            <person name="Bennetzen J.L."/>
            <person name="Chen S."/>
            <person name="Ma X."/>
            <person name="Wang X."/>
            <person name="Yssel A.E.J."/>
            <person name="Chaluvadi S.R."/>
            <person name="Johnson M."/>
            <person name="Gangashetty P."/>
            <person name="Hamidou F."/>
            <person name="Sanogo M.D."/>
            <person name="Zwaenepoel A."/>
            <person name="Wallace J."/>
            <person name="Van De Peer Y."/>
            <person name="Van Deynze A."/>
        </authorList>
    </citation>
    <scope>NUCLEOTIDE SEQUENCE</scope>
    <source>
        <tissue evidence="2">Leaves</tissue>
    </source>
</reference>
<dbReference type="AlphaFoldDB" id="A0A835E6U2"/>
<protein>
    <submittedName>
        <fullName evidence="2">Uncharacterized protein</fullName>
    </submittedName>
</protein>
<organism evidence="2 3">
    <name type="scientific">Digitaria exilis</name>
    <dbReference type="NCBI Taxonomy" id="1010633"/>
    <lineage>
        <taxon>Eukaryota</taxon>
        <taxon>Viridiplantae</taxon>
        <taxon>Streptophyta</taxon>
        <taxon>Embryophyta</taxon>
        <taxon>Tracheophyta</taxon>
        <taxon>Spermatophyta</taxon>
        <taxon>Magnoliopsida</taxon>
        <taxon>Liliopsida</taxon>
        <taxon>Poales</taxon>
        <taxon>Poaceae</taxon>
        <taxon>PACMAD clade</taxon>
        <taxon>Panicoideae</taxon>
        <taxon>Panicodae</taxon>
        <taxon>Paniceae</taxon>
        <taxon>Anthephorinae</taxon>
        <taxon>Digitaria</taxon>
    </lineage>
</organism>
<feature type="compositionally biased region" description="Basic residues" evidence="1">
    <location>
        <begin position="154"/>
        <end position="173"/>
    </location>
</feature>
<accession>A0A835E6U2</accession>
<dbReference type="Proteomes" id="UP000636709">
    <property type="component" value="Unassembled WGS sequence"/>
</dbReference>
<dbReference type="PANTHER" id="PTHR35986">
    <property type="entry name" value="EXPRESSED PROTEIN"/>
    <property type="match status" value="1"/>
</dbReference>
<comment type="caution">
    <text evidence="2">The sequence shown here is derived from an EMBL/GenBank/DDBJ whole genome shotgun (WGS) entry which is preliminary data.</text>
</comment>
<dbReference type="OrthoDB" id="1899410at2759"/>
<feature type="region of interest" description="Disordered" evidence="1">
    <location>
        <begin position="142"/>
        <end position="183"/>
    </location>
</feature>
<evidence type="ECO:0000256" key="1">
    <source>
        <dbReference type="SAM" id="MobiDB-lite"/>
    </source>
</evidence>
<evidence type="ECO:0000313" key="2">
    <source>
        <dbReference type="EMBL" id="KAF8672575.1"/>
    </source>
</evidence>
<dbReference type="PANTHER" id="PTHR35986:SF1">
    <property type="entry name" value="OS10G0430800 PROTEIN"/>
    <property type="match status" value="1"/>
</dbReference>
<evidence type="ECO:0000313" key="3">
    <source>
        <dbReference type="Proteomes" id="UP000636709"/>
    </source>
</evidence>
<feature type="compositionally biased region" description="Basic and acidic residues" evidence="1">
    <location>
        <begin position="142"/>
        <end position="153"/>
    </location>
</feature>
<gene>
    <name evidence="2" type="ORF">HU200_049261</name>
</gene>
<sequence length="183" mass="20794">MAVAILRDLKYVVGSLLGKGEVMQDLEYSMRTKGELTRLEEARLQACNRLATKGFVTGAGIYSFLGWFMIGKYLLSIAVTNHWLKLWYVDSTFVERLKETEADRKSSVNETGSCSMQTIVNFRFGDLMDDPLACVLGSSVRDTESHNPAEHTRAVLKRREPRNRKRTHHHHRHQNADNLVAAS</sequence>
<keyword evidence="3" id="KW-1185">Reference proteome</keyword>
<name>A0A835E6U2_9POAL</name>
<proteinExistence type="predicted"/>
<dbReference type="EMBL" id="JACEFO010002219">
    <property type="protein sequence ID" value="KAF8672575.1"/>
    <property type="molecule type" value="Genomic_DNA"/>
</dbReference>